<reference evidence="2 3" key="1">
    <citation type="submission" date="2024-04" db="EMBL/GenBank/DDBJ databases">
        <title>Draft genome sequence of Thalassolituus maritimus NBRC 116585.</title>
        <authorList>
            <person name="Miyakawa T."/>
            <person name="Kusuya Y."/>
            <person name="Miura T."/>
        </authorList>
    </citation>
    <scope>NUCLEOTIDE SEQUENCE [LARGE SCALE GENOMIC DNA]</scope>
    <source>
        <strain evidence="2 3">5NW40-0001</strain>
    </source>
</reference>
<proteinExistence type="predicted"/>
<keyword evidence="1" id="KW-0472">Membrane</keyword>
<keyword evidence="1" id="KW-0812">Transmembrane</keyword>
<dbReference type="Pfam" id="PF11804">
    <property type="entry name" value="DUF3325"/>
    <property type="match status" value="1"/>
</dbReference>
<protein>
    <recommendedName>
        <fullName evidence="4">DUF3325 domain-containing protein</fullName>
    </recommendedName>
</protein>
<evidence type="ECO:0000313" key="3">
    <source>
        <dbReference type="Proteomes" id="UP001481413"/>
    </source>
</evidence>
<feature type="transmembrane region" description="Helical" evidence="1">
    <location>
        <begin position="69"/>
        <end position="87"/>
    </location>
</feature>
<name>A0ABP9ZXE5_9GAMM</name>
<keyword evidence="1" id="KW-1133">Transmembrane helix</keyword>
<evidence type="ECO:0008006" key="4">
    <source>
        <dbReference type="Google" id="ProtNLM"/>
    </source>
</evidence>
<gene>
    <name evidence="2" type="ORF">NBRC116585_08740</name>
</gene>
<dbReference type="Proteomes" id="UP001481413">
    <property type="component" value="Unassembled WGS sequence"/>
</dbReference>
<dbReference type="RefSeq" id="WP_353293698.1">
    <property type="nucleotide sequence ID" value="NZ_BAABWH010000002.1"/>
</dbReference>
<sequence>MTATVLFGLLLASLGLGLTPLSMSRHYRSLGWQMPSKGSSQRALRWSGWLLLAISVWLCVSFSGVGLGLVWWAGWLTLSAVVFSLFLTYRPGWFLPLVVLLGIAIILTLVSMFLAQP</sequence>
<evidence type="ECO:0000256" key="1">
    <source>
        <dbReference type="SAM" id="Phobius"/>
    </source>
</evidence>
<feature type="transmembrane region" description="Helical" evidence="1">
    <location>
        <begin position="43"/>
        <end position="62"/>
    </location>
</feature>
<feature type="transmembrane region" description="Helical" evidence="1">
    <location>
        <begin position="93"/>
        <end position="115"/>
    </location>
</feature>
<accession>A0ABP9ZXE5</accession>
<keyword evidence="3" id="KW-1185">Reference proteome</keyword>
<organism evidence="2 3">
    <name type="scientific">Thalassolituus maritimus</name>
    <dbReference type="NCBI Taxonomy" id="484498"/>
    <lineage>
        <taxon>Bacteria</taxon>
        <taxon>Pseudomonadati</taxon>
        <taxon>Pseudomonadota</taxon>
        <taxon>Gammaproteobacteria</taxon>
        <taxon>Oceanospirillales</taxon>
        <taxon>Oceanospirillaceae</taxon>
        <taxon>Thalassolituus</taxon>
    </lineage>
</organism>
<dbReference type="InterPro" id="IPR021762">
    <property type="entry name" value="DUF3325"/>
</dbReference>
<comment type="caution">
    <text evidence="2">The sequence shown here is derived from an EMBL/GenBank/DDBJ whole genome shotgun (WGS) entry which is preliminary data.</text>
</comment>
<dbReference type="EMBL" id="BAABWH010000002">
    <property type="protein sequence ID" value="GAA6144757.1"/>
    <property type="molecule type" value="Genomic_DNA"/>
</dbReference>
<evidence type="ECO:0000313" key="2">
    <source>
        <dbReference type="EMBL" id="GAA6144757.1"/>
    </source>
</evidence>